<dbReference type="Proteomes" id="UP000566819">
    <property type="component" value="Unassembled WGS sequence"/>
</dbReference>
<keyword evidence="4" id="KW-1185">Reference proteome</keyword>
<dbReference type="PANTHER" id="PTHR33112:SF16">
    <property type="entry name" value="HETEROKARYON INCOMPATIBILITY DOMAIN-CONTAINING PROTEIN"/>
    <property type="match status" value="1"/>
</dbReference>
<dbReference type="EMBL" id="JAAMPI010000337">
    <property type="protein sequence ID" value="KAF4632556.1"/>
    <property type="molecule type" value="Genomic_DNA"/>
</dbReference>
<dbReference type="OrthoDB" id="5362512at2759"/>
<protein>
    <recommendedName>
        <fullName evidence="2">Heterokaryon incompatibility domain-containing protein</fullName>
    </recommendedName>
</protein>
<evidence type="ECO:0000259" key="2">
    <source>
        <dbReference type="Pfam" id="PF06985"/>
    </source>
</evidence>
<dbReference type="Pfam" id="PF06985">
    <property type="entry name" value="HET"/>
    <property type="match status" value="1"/>
</dbReference>
<accession>A0A8H4RPE0</accession>
<gene>
    <name evidence="3" type="ORF">G7Y89_g5570</name>
</gene>
<comment type="caution">
    <text evidence="3">The sequence shown here is derived from an EMBL/GenBank/DDBJ whole genome shotgun (WGS) entry which is preliminary data.</text>
</comment>
<evidence type="ECO:0000313" key="4">
    <source>
        <dbReference type="Proteomes" id="UP000566819"/>
    </source>
</evidence>
<dbReference type="AlphaFoldDB" id="A0A8H4RPE0"/>
<dbReference type="PANTHER" id="PTHR33112">
    <property type="entry name" value="DOMAIN PROTEIN, PUTATIVE-RELATED"/>
    <property type="match status" value="1"/>
</dbReference>
<reference evidence="3 4" key="1">
    <citation type="submission" date="2020-03" db="EMBL/GenBank/DDBJ databases">
        <title>Draft Genome Sequence of Cudoniella acicularis.</title>
        <authorList>
            <person name="Buettner E."/>
            <person name="Kellner H."/>
        </authorList>
    </citation>
    <scope>NUCLEOTIDE SEQUENCE [LARGE SCALE GENOMIC DNA]</scope>
    <source>
        <strain evidence="3 4">DSM 108380</strain>
    </source>
</reference>
<organism evidence="3 4">
    <name type="scientific">Cudoniella acicularis</name>
    <dbReference type="NCBI Taxonomy" id="354080"/>
    <lineage>
        <taxon>Eukaryota</taxon>
        <taxon>Fungi</taxon>
        <taxon>Dikarya</taxon>
        <taxon>Ascomycota</taxon>
        <taxon>Pezizomycotina</taxon>
        <taxon>Leotiomycetes</taxon>
        <taxon>Helotiales</taxon>
        <taxon>Tricladiaceae</taxon>
        <taxon>Cudoniella</taxon>
    </lineage>
</organism>
<dbReference type="InterPro" id="IPR010730">
    <property type="entry name" value="HET"/>
</dbReference>
<feature type="domain" description="Heterokaryon incompatibility" evidence="2">
    <location>
        <begin position="231"/>
        <end position="317"/>
    </location>
</feature>
<feature type="region of interest" description="Disordered" evidence="1">
    <location>
        <begin position="205"/>
        <end position="233"/>
    </location>
</feature>
<name>A0A8H4RPE0_9HELO</name>
<evidence type="ECO:0000256" key="1">
    <source>
        <dbReference type="SAM" id="MobiDB-lite"/>
    </source>
</evidence>
<proteinExistence type="predicted"/>
<sequence length="616" mass="70219">MLCTVCTSMFSRHLLKGPHHRTFGDVQRAVDADCLICASLARQFSSQAVTNPKCKLHLVYKFTFHYKIKIHCLTNVIETAYIHLRLQQEGAEEELAQISPTTLTSPHELKVWWSNYFTVTRPYGPNTTNLIPRRRVDEEFTKEFPEDTGHPDVAQLGRIWLNNCLENHPNCRVAECENKDKDWYPDRVLDITGEQPRLLVTELHSPRGPVYSSGNTTQDVSGRYLDNKKTRNSDWQKQGAAMKSVYSNCILNISAVRAQNAESGMFVSRNTALMQSCYVRWKNFGRQERLISVTVEEDFHRGLFATPISSPAWVLQERILAPRVLHFGSTQLFWECQNLPDGCEMSPAGFGVGPHPKPPTVKPPFCLEPWNSRGNWVGIVTHYTQLHLTRPDEDIFVALAGIAEREAKSRGRYIAGFFRDRFLDSLLWNIGLIYLPNWTTTRYKGAKYRAPTWSWASMVGFTRVHDGYGRRSNDVELAKFVNFNVSLVDENAPFGQLRAAELALEANVVQAEMLQREKSGSHAIFKMGRAGEALGRFDDLRDMPGKGIDVWLMIVKGGIVDDFSQGERRGLRGLILQRKAIDGIYNYERVGIWRAYIKPESCELSVIQERKTITLI</sequence>
<evidence type="ECO:0000313" key="3">
    <source>
        <dbReference type="EMBL" id="KAF4632556.1"/>
    </source>
</evidence>